<evidence type="ECO:0000313" key="1">
    <source>
        <dbReference type="EMBL" id="GAY77136.1"/>
    </source>
</evidence>
<dbReference type="AlphaFoldDB" id="A0A4Y1ZDE9"/>
<protein>
    <submittedName>
        <fullName evidence="1">Uncharacterized protein</fullName>
    </submittedName>
</protein>
<dbReference type="EMBL" id="BEXB01000022">
    <property type="protein sequence ID" value="GAY77136.1"/>
    <property type="molecule type" value="Genomic_DNA"/>
</dbReference>
<organism evidence="1 2">
    <name type="scientific">Sporolactobacillus inulinus</name>
    <dbReference type="NCBI Taxonomy" id="2078"/>
    <lineage>
        <taxon>Bacteria</taxon>
        <taxon>Bacillati</taxon>
        <taxon>Bacillota</taxon>
        <taxon>Bacilli</taxon>
        <taxon>Bacillales</taxon>
        <taxon>Sporolactobacillaceae</taxon>
        <taxon>Sporolactobacillus</taxon>
    </lineage>
</organism>
<sequence>MFFVLNWKKVLLNLAIIGVLLAGSSYSFQTVAQQFGYQNDPNLSMPSVHWIMLGLSKDGSYNRSDYDLRARSRIKPQKNVPIGSRLKNASRTIPFKGFCGFG</sequence>
<accession>A0A4Y1ZDE9</accession>
<dbReference type="RefSeq" id="WP_262392906.1">
    <property type="nucleotide sequence ID" value="NZ_BEXB01000022.1"/>
</dbReference>
<name>A0A4Y1ZDE9_9BACL</name>
<proteinExistence type="predicted"/>
<evidence type="ECO:0000313" key="2">
    <source>
        <dbReference type="Proteomes" id="UP000319716"/>
    </source>
</evidence>
<gene>
    <name evidence="1" type="ORF">NBRC111894_2690</name>
</gene>
<dbReference type="Proteomes" id="UP000319716">
    <property type="component" value="Unassembled WGS sequence"/>
</dbReference>
<reference evidence="1 2" key="1">
    <citation type="submission" date="2017-11" db="EMBL/GenBank/DDBJ databases">
        <title>Draft Genome Sequence of Sporolactobacillus inulinus NBRC 111894 Isolated from Koso, a Japanese Sugar-Vegetable Fermented Beverage.</title>
        <authorList>
            <person name="Chiou T.Y."/>
            <person name="Oshima K."/>
            <person name="Suda W."/>
            <person name="Hattori M."/>
            <person name="Takahashi T."/>
        </authorList>
    </citation>
    <scope>NUCLEOTIDE SEQUENCE [LARGE SCALE GENOMIC DNA]</scope>
    <source>
        <strain evidence="1 2">NBRC111894</strain>
    </source>
</reference>
<comment type="caution">
    <text evidence="1">The sequence shown here is derived from an EMBL/GenBank/DDBJ whole genome shotgun (WGS) entry which is preliminary data.</text>
</comment>